<feature type="compositionally biased region" description="Basic and acidic residues" evidence="1">
    <location>
        <begin position="190"/>
        <end position="233"/>
    </location>
</feature>
<sequence>MARSSRHKSHRQHRERTSREGRDRSESEEEERDARVEEPVVASKTRVSRDLEVEKKKSSGRDLVGPGDDVFVEEHGRKRKEREEVSGRWTCGDEGDGLVGKGLQNEEIGDLEQQEKTTKTTVLLVDSASKSSRRIEGSVERNEDSLGKRQTEKDSGRRESSSQHRETKEKGKERRLDEDLCRRGSSSQYRDVKGRGSEQRSVDDSSRRESGSQYKKDGKGREKDQRSEEDLSWRDSINQYKDTKDRSRERRSERDADDVAKRKQGAPKEKQKDNDDSEWEIRDDLRNPELEKELEKRSRRRDGSRDKEKLIGDDRDNDDRRLLSKDDQLSSRDDRTKNGSYKDERHKDRHRGDYDRDHRRHDDKYRDEHSSRNHPRDRSESKQHREDKVLEGQYKKSKLQDSDLDGSPYIDERDTRFKDKRERKRAYDETEDHSDFKSRNAKEQRVDRERAASGSSKVDSQIDRSRFNDTHSDKVDSHLSNCRQKGSPSSHAYGAKDRTRHISRQPEKGSPSGERLHCDTTSTGDHGSFSGVRFRDSDSLSSGKNKISDDIPSSELLESAAASQYDQTPRSDTHASPVHSPTTSDWRSLDRNDLSSHEIQKAVQRNATSKDGKDFSLEDRGCELPSGKLIMKNHSRTDTCSREPASLGQSSFQKTGPQPSHLPPPSHVRHGIDSPSVLGSYEDDTRVQSGDRKSSSRYRRSSDPGMGRVHGNAWKASSTWPSPAANGFIPLQPPPTGFHPAVQQFQNQPLFSVRPSIELHHSGVPYNIHDATERFPGHVRPFSWHNPVGDSCPPHLQVWDGSNGMFADETHLYGRTEWDQNRRMIENGGWEWKSQHGNMNVEFSAPQKESEYPTHSSVDETWVGQSGNWLPHEQAELERSPAESLGGKLQNGTHPIMNSVDTLLKTLPERKADTSKSPSVPQSSKTSNEDTMRLCCSYISKLDISANLARSELYEQCVSLLEKTDKISDHKVSKHLQFEDDKAAAKTKNYMLNAFFPRVPDVIYQRAMSLYKEQVESAKVKNPATPLACSEDTKVSAEAPDAEKIPDTGKVDEGVSSPEAVNDKVNPVFNQMLSGDAIEANTESACDMEEDNNESAGVEGDNALISVIEPSGIILDAVDANEPSGDIPDHVDANEPSDIIPDHLDANKPSGIIHDHVDANEPSGMKLDVNELGEGSEPCEDLMQECRENLNRRIHDPPKSTH</sequence>
<feature type="compositionally biased region" description="Basic and acidic residues" evidence="1">
    <location>
        <begin position="241"/>
        <end position="401"/>
    </location>
</feature>
<dbReference type="EMBL" id="JAGGNH010000005">
    <property type="protein sequence ID" value="KAJ0971720.1"/>
    <property type="molecule type" value="Genomic_DNA"/>
</dbReference>
<comment type="caution">
    <text evidence="2">The sequence shown here is derived from an EMBL/GenBank/DDBJ whole genome shotgun (WGS) entry which is preliminary data.</text>
</comment>
<feature type="compositionally biased region" description="Basic and acidic residues" evidence="1">
    <location>
        <begin position="410"/>
        <end position="451"/>
    </location>
</feature>
<dbReference type="AlphaFoldDB" id="A0A9D5CF39"/>
<feature type="compositionally biased region" description="Polar residues" evidence="1">
    <location>
        <begin position="478"/>
        <end position="490"/>
    </location>
</feature>
<feature type="compositionally biased region" description="Basic residues" evidence="1">
    <location>
        <begin position="1"/>
        <end position="14"/>
    </location>
</feature>
<feature type="compositionally biased region" description="Basic and acidic residues" evidence="1">
    <location>
        <begin position="683"/>
        <end position="694"/>
    </location>
</feature>
<organism evidence="2 3">
    <name type="scientific">Dioscorea zingiberensis</name>
    <dbReference type="NCBI Taxonomy" id="325984"/>
    <lineage>
        <taxon>Eukaryota</taxon>
        <taxon>Viridiplantae</taxon>
        <taxon>Streptophyta</taxon>
        <taxon>Embryophyta</taxon>
        <taxon>Tracheophyta</taxon>
        <taxon>Spermatophyta</taxon>
        <taxon>Magnoliopsida</taxon>
        <taxon>Liliopsida</taxon>
        <taxon>Dioscoreales</taxon>
        <taxon>Dioscoreaceae</taxon>
        <taxon>Dioscorea</taxon>
    </lineage>
</organism>
<gene>
    <name evidence="2" type="ORF">J5N97_019679</name>
</gene>
<reference evidence="2" key="1">
    <citation type="submission" date="2021-03" db="EMBL/GenBank/DDBJ databases">
        <authorList>
            <person name="Li Z."/>
            <person name="Yang C."/>
        </authorList>
    </citation>
    <scope>NUCLEOTIDE SEQUENCE</scope>
    <source>
        <strain evidence="2">Dzin_1.0</strain>
        <tissue evidence="2">Leaf</tissue>
    </source>
</reference>
<feature type="compositionally biased region" description="Basic and acidic residues" evidence="1">
    <location>
        <begin position="47"/>
        <end position="60"/>
    </location>
</feature>
<protein>
    <submittedName>
        <fullName evidence="2">Uncharacterized protein</fullName>
    </submittedName>
</protein>
<dbReference type="OrthoDB" id="1938945at2759"/>
<feature type="compositionally biased region" description="Basic and acidic residues" evidence="1">
    <location>
        <begin position="460"/>
        <end position="477"/>
    </location>
</feature>
<feature type="compositionally biased region" description="Basic and acidic residues" evidence="1">
    <location>
        <begin position="608"/>
        <end position="622"/>
    </location>
</feature>
<feature type="region of interest" description="Disordered" evidence="1">
    <location>
        <begin position="1031"/>
        <end position="1061"/>
    </location>
</feature>
<name>A0A9D5CF39_9LILI</name>
<evidence type="ECO:0000256" key="1">
    <source>
        <dbReference type="SAM" id="MobiDB-lite"/>
    </source>
</evidence>
<dbReference type="PANTHER" id="PTHR34837:SF1">
    <property type="entry name" value="LOW PROTEIN: ZINC FINGER CCCH DOMAIN PROTEIN"/>
    <property type="match status" value="1"/>
</dbReference>
<reference evidence="2" key="2">
    <citation type="journal article" date="2022" name="Hortic Res">
        <title>The genome of Dioscorea zingiberensis sheds light on the biosynthesis, origin and evolution of the medicinally important diosgenin saponins.</title>
        <authorList>
            <person name="Li Y."/>
            <person name="Tan C."/>
            <person name="Li Z."/>
            <person name="Guo J."/>
            <person name="Li S."/>
            <person name="Chen X."/>
            <person name="Wang C."/>
            <person name="Dai X."/>
            <person name="Yang H."/>
            <person name="Song W."/>
            <person name="Hou L."/>
            <person name="Xu J."/>
            <person name="Tong Z."/>
            <person name="Xu A."/>
            <person name="Yuan X."/>
            <person name="Wang W."/>
            <person name="Yang Q."/>
            <person name="Chen L."/>
            <person name="Sun Z."/>
            <person name="Wang K."/>
            <person name="Pan B."/>
            <person name="Chen J."/>
            <person name="Bao Y."/>
            <person name="Liu F."/>
            <person name="Qi X."/>
            <person name="Gang D.R."/>
            <person name="Wen J."/>
            <person name="Li J."/>
        </authorList>
    </citation>
    <scope>NUCLEOTIDE SEQUENCE</scope>
    <source>
        <strain evidence="2">Dzin_1.0</strain>
    </source>
</reference>
<proteinExistence type="predicted"/>
<dbReference type="Proteomes" id="UP001085076">
    <property type="component" value="Miscellaneous, Linkage group lg05"/>
</dbReference>
<feature type="compositionally biased region" description="Polar residues" evidence="1">
    <location>
        <begin position="647"/>
        <end position="658"/>
    </location>
</feature>
<evidence type="ECO:0000313" key="3">
    <source>
        <dbReference type="Proteomes" id="UP001085076"/>
    </source>
</evidence>
<feature type="compositionally biased region" description="Basic and acidic residues" evidence="1">
    <location>
        <begin position="133"/>
        <end position="182"/>
    </location>
</feature>
<feature type="compositionally biased region" description="Basic and acidic residues" evidence="1">
    <location>
        <begin position="587"/>
        <end position="600"/>
    </location>
</feature>
<evidence type="ECO:0000313" key="2">
    <source>
        <dbReference type="EMBL" id="KAJ0971720.1"/>
    </source>
</evidence>
<feature type="compositionally biased region" description="Basic and acidic residues" evidence="1">
    <location>
        <begin position="15"/>
        <end position="25"/>
    </location>
</feature>
<dbReference type="PANTHER" id="PTHR34837">
    <property type="entry name" value="OS05G0595500 PROTEIN"/>
    <property type="match status" value="1"/>
</dbReference>
<feature type="region of interest" description="Disordered" evidence="1">
    <location>
        <begin position="875"/>
        <end position="895"/>
    </location>
</feature>
<feature type="compositionally biased region" description="Basic and acidic residues" evidence="1">
    <location>
        <begin position="72"/>
        <end position="86"/>
    </location>
</feature>
<feature type="compositionally biased region" description="Basic and acidic residues" evidence="1">
    <location>
        <begin position="1031"/>
        <end position="1053"/>
    </location>
</feature>
<feature type="region of interest" description="Disordered" evidence="1">
    <location>
        <begin position="1"/>
        <end position="717"/>
    </location>
</feature>
<keyword evidence="3" id="KW-1185">Reference proteome</keyword>
<feature type="compositionally biased region" description="Low complexity" evidence="1">
    <location>
        <begin position="553"/>
        <end position="563"/>
    </location>
</feature>
<accession>A0A9D5CF39</accession>